<evidence type="ECO:0000256" key="10">
    <source>
        <dbReference type="PROSITE-ProRule" id="PRU00146"/>
    </source>
</evidence>
<dbReference type="AlphaFoldDB" id="A0AAD7I5X5"/>
<dbReference type="GO" id="GO:0005634">
    <property type="term" value="C:nucleus"/>
    <property type="evidence" value="ECO:0007669"/>
    <property type="project" value="UniProtKB-SubCell"/>
</dbReference>
<dbReference type="PANTHER" id="PTHR10333:SF42">
    <property type="entry name" value="INHIBITOR OF GROWTH PROTEIN 5"/>
    <property type="match status" value="1"/>
</dbReference>
<feature type="compositionally biased region" description="Basic and acidic residues" evidence="11">
    <location>
        <begin position="19"/>
        <end position="28"/>
    </location>
</feature>
<evidence type="ECO:0000256" key="8">
    <source>
        <dbReference type="PIRSR" id="PIRSR628651-50"/>
    </source>
</evidence>
<feature type="region of interest" description="Disordered" evidence="11">
    <location>
        <begin position="240"/>
        <end position="296"/>
    </location>
</feature>
<feature type="compositionally biased region" description="Polar residues" evidence="11">
    <location>
        <begin position="119"/>
        <end position="139"/>
    </location>
</feature>
<dbReference type="PANTHER" id="PTHR10333">
    <property type="entry name" value="INHIBITOR OF GROWTH PROTEIN"/>
    <property type="match status" value="1"/>
</dbReference>
<feature type="site" description="Histone H3K4me3 binding" evidence="8">
    <location>
        <position position="330"/>
    </location>
</feature>
<keyword evidence="3 9" id="KW-0479">Metal-binding</keyword>
<dbReference type="CDD" id="cd15505">
    <property type="entry name" value="PHD_ING"/>
    <property type="match status" value="1"/>
</dbReference>
<comment type="similarity">
    <text evidence="2">Belongs to the ING family.</text>
</comment>
<evidence type="ECO:0000256" key="4">
    <source>
        <dbReference type="ARBA" id="ARBA00022771"/>
    </source>
</evidence>
<dbReference type="GO" id="GO:0006325">
    <property type="term" value="P:chromatin organization"/>
    <property type="evidence" value="ECO:0007669"/>
    <property type="project" value="UniProtKB-KW"/>
</dbReference>
<sequence length="375" mass="42160">MSTRSTRKRRRSQAFPDVEEAHEKHVAVHDGAPAYVESTGQDRLDKEADVWEEVKSEHYEAFDLSSSLPRRFDLVRELDQQDAKTTVSLLDNLMKYVQIRRTIASSARQAAEADPPNNPDSTQDSPDSSAEGSTASNDRSMPPPNGASSSSTYHASVAQSMPPSTREMLVLIAKLSEASIRDRVEKKHLMRSAGDSVKRNIRLIDQAIQKQEHLISLGARPGTHLAPIILPEIVMPRLDKPSRESTRSPNLDEAFGGEDHPPKQRRKKGRRKKKEASSGEAAAPLPRPKPPVIPNPDPNEERYCYCDQVSFGEVPIHLIAFCNMLTGDKMIACDDPHCKREWFHLTCTNLPAAPEGRKKWYCDDCTQRKNRKRNR</sequence>
<feature type="binding site" evidence="9">
    <location>
        <position position="344"/>
    </location>
    <ligand>
        <name>Zn(2+)</name>
        <dbReference type="ChEBI" id="CHEBI:29105"/>
        <label>1</label>
    </ligand>
</feature>
<evidence type="ECO:0000256" key="9">
    <source>
        <dbReference type="PIRSR" id="PIRSR628651-51"/>
    </source>
</evidence>
<dbReference type="InterPro" id="IPR013083">
    <property type="entry name" value="Znf_RING/FYVE/PHD"/>
</dbReference>
<feature type="binding site" evidence="9">
    <location>
        <position position="362"/>
    </location>
    <ligand>
        <name>Zn(2+)</name>
        <dbReference type="ChEBI" id="CHEBI:29105"/>
        <label>2</label>
    </ligand>
</feature>
<keyword evidence="5 9" id="KW-0862">Zinc</keyword>
<feature type="site" description="Histone H3K4me3 binding" evidence="8">
    <location>
        <position position="303"/>
    </location>
</feature>
<evidence type="ECO:0000313" key="14">
    <source>
        <dbReference type="Proteomes" id="UP001215280"/>
    </source>
</evidence>
<feature type="compositionally biased region" description="Polar residues" evidence="11">
    <location>
        <begin position="146"/>
        <end position="161"/>
    </location>
</feature>
<reference evidence="13" key="1">
    <citation type="submission" date="2023-03" db="EMBL/GenBank/DDBJ databases">
        <title>Massive genome expansion in bonnet fungi (Mycena s.s.) driven by repeated elements and novel gene families across ecological guilds.</title>
        <authorList>
            <consortium name="Lawrence Berkeley National Laboratory"/>
            <person name="Harder C.B."/>
            <person name="Miyauchi S."/>
            <person name="Viragh M."/>
            <person name="Kuo A."/>
            <person name="Thoen E."/>
            <person name="Andreopoulos B."/>
            <person name="Lu D."/>
            <person name="Skrede I."/>
            <person name="Drula E."/>
            <person name="Henrissat B."/>
            <person name="Morin E."/>
            <person name="Kohler A."/>
            <person name="Barry K."/>
            <person name="LaButti K."/>
            <person name="Morin E."/>
            <person name="Salamov A."/>
            <person name="Lipzen A."/>
            <person name="Mereny Z."/>
            <person name="Hegedus B."/>
            <person name="Baldrian P."/>
            <person name="Stursova M."/>
            <person name="Weitz H."/>
            <person name="Taylor A."/>
            <person name="Grigoriev I.V."/>
            <person name="Nagy L.G."/>
            <person name="Martin F."/>
            <person name="Kauserud H."/>
        </authorList>
    </citation>
    <scope>NUCLEOTIDE SEQUENCE</scope>
    <source>
        <strain evidence="13">CBHHK188m</strain>
    </source>
</reference>
<feature type="binding site" evidence="9">
    <location>
        <position position="304"/>
    </location>
    <ligand>
        <name>Zn(2+)</name>
        <dbReference type="ChEBI" id="CHEBI:29105"/>
        <label>1</label>
    </ligand>
</feature>
<feature type="binding site" evidence="9">
    <location>
        <position position="306"/>
    </location>
    <ligand>
        <name>Zn(2+)</name>
        <dbReference type="ChEBI" id="CHEBI:29105"/>
        <label>1</label>
    </ligand>
</feature>
<keyword evidence="4 10" id="KW-0863">Zinc-finger</keyword>
<feature type="compositionally biased region" description="Pro residues" evidence="11">
    <location>
        <begin position="285"/>
        <end position="296"/>
    </location>
</feature>
<dbReference type="GO" id="GO:0008270">
    <property type="term" value="F:zinc ion binding"/>
    <property type="evidence" value="ECO:0007669"/>
    <property type="project" value="UniProtKB-KW"/>
</dbReference>
<feature type="compositionally biased region" description="Basic residues" evidence="11">
    <location>
        <begin position="1"/>
        <end position="12"/>
    </location>
</feature>
<dbReference type="GO" id="GO:0006355">
    <property type="term" value="P:regulation of DNA-templated transcription"/>
    <property type="evidence" value="ECO:0007669"/>
    <property type="project" value="TreeGrafter"/>
</dbReference>
<feature type="binding site" evidence="9">
    <location>
        <position position="347"/>
    </location>
    <ligand>
        <name>Zn(2+)</name>
        <dbReference type="ChEBI" id="CHEBI:29105"/>
        <label>1</label>
    </ligand>
</feature>
<dbReference type="InterPro" id="IPR001965">
    <property type="entry name" value="Znf_PHD"/>
</dbReference>
<evidence type="ECO:0000256" key="1">
    <source>
        <dbReference type="ARBA" id="ARBA00004123"/>
    </source>
</evidence>
<accession>A0AAD7I5X5</accession>
<keyword evidence="14" id="KW-1185">Reference proteome</keyword>
<dbReference type="Proteomes" id="UP001215280">
    <property type="component" value="Unassembled WGS sequence"/>
</dbReference>
<feature type="region of interest" description="Disordered" evidence="11">
    <location>
        <begin position="107"/>
        <end position="161"/>
    </location>
</feature>
<dbReference type="GO" id="GO:0000785">
    <property type="term" value="C:chromatin"/>
    <property type="evidence" value="ECO:0007669"/>
    <property type="project" value="UniProtKB-ARBA"/>
</dbReference>
<organism evidence="13 14">
    <name type="scientific">Mycena maculata</name>
    <dbReference type="NCBI Taxonomy" id="230809"/>
    <lineage>
        <taxon>Eukaryota</taxon>
        <taxon>Fungi</taxon>
        <taxon>Dikarya</taxon>
        <taxon>Basidiomycota</taxon>
        <taxon>Agaricomycotina</taxon>
        <taxon>Agaricomycetes</taxon>
        <taxon>Agaricomycetidae</taxon>
        <taxon>Agaricales</taxon>
        <taxon>Marasmiineae</taxon>
        <taxon>Mycenaceae</taxon>
        <taxon>Mycena</taxon>
    </lineage>
</organism>
<dbReference type="SUPFAM" id="SSF57903">
    <property type="entry name" value="FYVE/PHD zinc finger"/>
    <property type="match status" value="1"/>
</dbReference>
<keyword evidence="6" id="KW-0156">Chromatin regulator</keyword>
<feature type="binding site" evidence="9">
    <location>
        <position position="365"/>
    </location>
    <ligand>
        <name>Zn(2+)</name>
        <dbReference type="ChEBI" id="CHEBI:29105"/>
        <label>2</label>
    </ligand>
</feature>
<feature type="region of interest" description="Disordered" evidence="11">
    <location>
        <begin position="1"/>
        <end position="42"/>
    </location>
</feature>
<evidence type="ECO:0000313" key="13">
    <source>
        <dbReference type="EMBL" id="KAJ7734927.1"/>
    </source>
</evidence>
<comment type="subcellular location">
    <subcellularLocation>
        <location evidence="1">Nucleus</location>
    </subcellularLocation>
</comment>
<dbReference type="InterPro" id="IPR028651">
    <property type="entry name" value="ING_fam"/>
</dbReference>
<evidence type="ECO:0000256" key="11">
    <source>
        <dbReference type="SAM" id="MobiDB-lite"/>
    </source>
</evidence>
<proteinExistence type="inferred from homology"/>
<feature type="binding site" evidence="9">
    <location>
        <position position="338"/>
    </location>
    <ligand>
        <name>Zn(2+)</name>
        <dbReference type="ChEBI" id="CHEBI:29105"/>
        <label>2</label>
    </ligand>
</feature>
<evidence type="ECO:0000256" key="6">
    <source>
        <dbReference type="ARBA" id="ARBA00022853"/>
    </source>
</evidence>
<feature type="domain" description="PHD-type" evidence="12">
    <location>
        <begin position="301"/>
        <end position="368"/>
    </location>
</feature>
<evidence type="ECO:0000256" key="3">
    <source>
        <dbReference type="ARBA" id="ARBA00022723"/>
    </source>
</evidence>
<protein>
    <recommendedName>
        <fullName evidence="12">PHD-type domain-containing protein</fullName>
    </recommendedName>
</protein>
<dbReference type="PROSITE" id="PS50016">
    <property type="entry name" value="ZF_PHD_2"/>
    <property type="match status" value="1"/>
</dbReference>
<keyword evidence="7" id="KW-0539">Nucleus</keyword>
<evidence type="ECO:0000256" key="2">
    <source>
        <dbReference type="ARBA" id="ARBA00010210"/>
    </source>
</evidence>
<dbReference type="InterPro" id="IPR019787">
    <property type="entry name" value="Znf_PHD-finger"/>
</dbReference>
<feature type="site" description="Histone H3K4me3 binding" evidence="8">
    <location>
        <position position="334"/>
    </location>
</feature>
<feature type="compositionally biased region" description="Basic residues" evidence="11">
    <location>
        <begin position="263"/>
        <end position="274"/>
    </location>
</feature>
<feature type="binding site" evidence="9">
    <location>
        <position position="333"/>
    </location>
    <ligand>
        <name>Zn(2+)</name>
        <dbReference type="ChEBI" id="CHEBI:29105"/>
        <label>2</label>
    </ligand>
</feature>
<evidence type="ECO:0000259" key="12">
    <source>
        <dbReference type="PROSITE" id="PS50016"/>
    </source>
</evidence>
<comment type="caution">
    <text evidence="13">The sequence shown here is derived from an EMBL/GenBank/DDBJ whole genome shotgun (WGS) entry which is preliminary data.</text>
</comment>
<feature type="site" description="Histone H3K4me3 binding" evidence="8">
    <location>
        <position position="342"/>
    </location>
</feature>
<name>A0AAD7I5X5_9AGAR</name>
<dbReference type="EMBL" id="JARJLG010000158">
    <property type="protein sequence ID" value="KAJ7734927.1"/>
    <property type="molecule type" value="Genomic_DNA"/>
</dbReference>
<dbReference type="InterPro" id="IPR011011">
    <property type="entry name" value="Znf_FYVE_PHD"/>
</dbReference>
<gene>
    <name evidence="13" type="ORF">DFH07DRAFT_116772</name>
</gene>
<evidence type="ECO:0000256" key="7">
    <source>
        <dbReference type="ARBA" id="ARBA00023242"/>
    </source>
</evidence>
<evidence type="ECO:0000256" key="5">
    <source>
        <dbReference type="ARBA" id="ARBA00022833"/>
    </source>
</evidence>
<dbReference type="SMART" id="SM00249">
    <property type="entry name" value="PHD"/>
    <property type="match status" value="1"/>
</dbReference>
<dbReference type="Gene3D" id="3.30.40.10">
    <property type="entry name" value="Zinc/RING finger domain, C3HC4 (zinc finger)"/>
    <property type="match status" value="1"/>
</dbReference>
<dbReference type="Pfam" id="PF00628">
    <property type="entry name" value="PHD"/>
    <property type="match status" value="1"/>
</dbReference>